<accession>A0A7W6LRQ0</accession>
<sequence length="65" mass="7304">MVVPTSMSPPILSRSVVEETKISPSEAKSVTPAHPLFRRNAKRRQFTKLGKFHQKAVTVEKTGRE</sequence>
<name>A0A7W6LRQ0_9SPHN</name>
<keyword evidence="2" id="KW-1185">Reference proteome</keyword>
<evidence type="ECO:0000313" key="1">
    <source>
        <dbReference type="EMBL" id="MBB4148132.1"/>
    </source>
</evidence>
<comment type="caution">
    <text evidence="1">The sequence shown here is derived from an EMBL/GenBank/DDBJ whole genome shotgun (WGS) entry which is preliminary data.</text>
</comment>
<dbReference type="Proteomes" id="UP000590524">
    <property type="component" value="Unassembled WGS sequence"/>
</dbReference>
<dbReference type="EMBL" id="JACIEU010000007">
    <property type="protein sequence ID" value="MBB4148132.1"/>
    <property type="molecule type" value="Genomic_DNA"/>
</dbReference>
<organism evidence="1 2">
    <name type="scientific">Sphingobium scionense</name>
    <dbReference type="NCBI Taxonomy" id="1404341"/>
    <lineage>
        <taxon>Bacteria</taxon>
        <taxon>Pseudomonadati</taxon>
        <taxon>Pseudomonadota</taxon>
        <taxon>Alphaproteobacteria</taxon>
        <taxon>Sphingomonadales</taxon>
        <taxon>Sphingomonadaceae</taxon>
        <taxon>Sphingobium</taxon>
    </lineage>
</organism>
<dbReference type="AlphaFoldDB" id="A0A7W6LRQ0"/>
<evidence type="ECO:0000313" key="2">
    <source>
        <dbReference type="Proteomes" id="UP000590524"/>
    </source>
</evidence>
<protein>
    <submittedName>
        <fullName evidence="1">Uncharacterized protein</fullName>
    </submittedName>
</protein>
<gene>
    <name evidence="1" type="ORF">GGQ90_001911</name>
</gene>
<proteinExistence type="predicted"/>
<dbReference type="RefSeq" id="WP_380767117.1">
    <property type="nucleotide sequence ID" value="NZ_JBHLYA010000118.1"/>
</dbReference>
<reference evidence="1 2" key="1">
    <citation type="submission" date="2020-08" db="EMBL/GenBank/DDBJ databases">
        <title>Genomic Encyclopedia of Type Strains, Phase IV (KMG-IV): sequencing the most valuable type-strain genomes for metagenomic binning, comparative biology and taxonomic classification.</title>
        <authorList>
            <person name="Goeker M."/>
        </authorList>
    </citation>
    <scope>NUCLEOTIDE SEQUENCE [LARGE SCALE GENOMIC DNA]</scope>
    <source>
        <strain evidence="1 2">DSM 19371</strain>
    </source>
</reference>